<feature type="transmembrane region" description="Helical" evidence="1">
    <location>
        <begin position="195"/>
        <end position="218"/>
    </location>
</feature>
<evidence type="ECO:0000256" key="1">
    <source>
        <dbReference type="SAM" id="Phobius"/>
    </source>
</evidence>
<dbReference type="Proteomes" id="UP000789572">
    <property type="component" value="Unassembled WGS sequence"/>
</dbReference>
<feature type="transmembrane region" description="Helical" evidence="1">
    <location>
        <begin position="43"/>
        <end position="61"/>
    </location>
</feature>
<dbReference type="AlphaFoldDB" id="A0A9N9GTH6"/>
<dbReference type="EMBL" id="CAJVPJ010003001">
    <property type="protein sequence ID" value="CAG8632931.1"/>
    <property type="molecule type" value="Genomic_DNA"/>
</dbReference>
<gene>
    <name evidence="2" type="ORF">POCULU_LOCUS8993</name>
</gene>
<feature type="transmembrane region" description="Helical" evidence="1">
    <location>
        <begin position="82"/>
        <end position="108"/>
    </location>
</feature>
<proteinExistence type="predicted"/>
<feature type="transmembrane region" description="Helical" evidence="1">
    <location>
        <begin position="7"/>
        <end position="23"/>
    </location>
</feature>
<name>A0A9N9GTH6_9GLOM</name>
<feature type="transmembrane region" description="Helical" evidence="1">
    <location>
        <begin position="143"/>
        <end position="165"/>
    </location>
</feature>
<keyword evidence="1" id="KW-0472">Membrane</keyword>
<keyword evidence="1" id="KW-1133">Transmembrane helix</keyword>
<reference evidence="2" key="1">
    <citation type="submission" date="2021-06" db="EMBL/GenBank/DDBJ databases">
        <authorList>
            <person name="Kallberg Y."/>
            <person name="Tangrot J."/>
            <person name="Rosling A."/>
        </authorList>
    </citation>
    <scope>NUCLEOTIDE SEQUENCE</scope>
    <source>
        <strain evidence="2">IA702</strain>
    </source>
</reference>
<protein>
    <submittedName>
        <fullName evidence="2">4864_t:CDS:1</fullName>
    </submittedName>
</protein>
<comment type="caution">
    <text evidence="2">The sequence shown here is derived from an EMBL/GenBank/DDBJ whole genome shotgun (WGS) entry which is preliminary data.</text>
</comment>
<organism evidence="2 3">
    <name type="scientific">Paraglomus occultum</name>
    <dbReference type="NCBI Taxonomy" id="144539"/>
    <lineage>
        <taxon>Eukaryota</taxon>
        <taxon>Fungi</taxon>
        <taxon>Fungi incertae sedis</taxon>
        <taxon>Mucoromycota</taxon>
        <taxon>Glomeromycotina</taxon>
        <taxon>Glomeromycetes</taxon>
        <taxon>Paraglomerales</taxon>
        <taxon>Paraglomeraceae</taxon>
        <taxon>Paraglomus</taxon>
    </lineage>
</organism>
<evidence type="ECO:0000313" key="3">
    <source>
        <dbReference type="Proteomes" id="UP000789572"/>
    </source>
</evidence>
<sequence length="269" mass="30876">MYGQSKLNFQLLPSIILLFPLLVDALLPTNTDDEGLSDPTSESVFDLMATVLIASILTIDVDRIKRGRKAYKVTKDTFFIEYLITTLLSGILLYGFNAVMICCMRNIPVKYFELLPTFLTCTCMFGNDLTFGFLAVRRGYVNSWFVFGPVIVAFFIGVGIFMYVLKWELTSDHYVKEDEKLKKLFKVYQRKSRRATWIIGFCSQLMFCLIVAPSVLWIKFHLTLGFIAFTMEDISMKLQRRIEETEIIKNETENGTASANEKDVAIEIF</sequence>
<keyword evidence="3" id="KW-1185">Reference proteome</keyword>
<dbReference type="OrthoDB" id="2381009at2759"/>
<feature type="transmembrane region" description="Helical" evidence="1">
    <location>
        <begin position="114"/>
        <end position="136"/>
    </location>
</feature>
<keyword evidence="1" id="KW-0812">Transmembrane</keyword>
<accession>A0A9N9GTH6</accession>
<evidence type="ECO:0000313" key="2">
    <source>
        <dbReference type="EMBL" id="CAG8632931.1"/>
    </source>
</evidence>